<proteinExistence type="predicted"/>
<sequence length="376" mass="43506">MVFWSRPKSSPIIRRSGVHYKPLTSEEAWQILDSPIRSGYTYAQSASYCSSYPTEYTNPTFGHITEYNYQTYSDDSQSITSSVYLGFKQTISNIVSFFYSMISCLAGLIYYIISGQFLFENLQSTEAQGVMTRRQQQQLEQKKKRWSWLWWLMALLLLAAVLYYGFAWHSPDESSNFCVENLHSKPRAQEINYENLVDNKLRNMIIEIVKNMSYEKTGEPDYALESSGGFVVSTRCTEEYDEFSRRESIFGFPLWFTSYSPRSVIQRQSQNINAGECWAVKGSQAYLVIQLAKRINVTAVSYEHLPKHLSLTGTIDSAPKDFKIWSLESENDPDKFLIGEYRYDENGQPLQRFVSQNKDPRGTKMIEFEVNTNYGA</sequence>
<dbReference type="Proteomes" id="UP000887576">
    <property type="component" value="Unplaced"/>
</dbReference>
<accession>A0AC34R9B4</accession>
<name>A0AC34R9B4_9BILA</name>
<organism evidence="1 2">
    <name type="scientific">Panagrolaimus sp. JU765</name>
    <dbReference type="NCBI Taxonomy" id="591449"/>
    <lineage>
        <taxon>Eukaryota</taxon>
        <taxon>Metazoa</taxon>
        <taxon>Ecdysozoa</taxon>
        <taxon>Nematoda</taxon>
        <taxon>Chromadorea</taxon>
        <taxon>Rhabditida</taxon>
        <taxon>Tylenchina</taxon>
        <taxon>Panagrolaimomorpha</taxon>
        <taxon>Panagrolaimoidea</taxon>
        <taxon>Panagrolaimidae</taxon>
        <taxon>Panagrolaimus</taxon>
    </lineage>
</organism>
<protein>
    <submittedName>
        <fullName evidence="2">SUN domain-containing protein</fullName>
    </submittedName>
</protein>
<dbReference type="WBParaSite" id="JU765_v2.g4574.t1">
    <property type="protein sequence ID" value="JU765_v2.g4574.t1"/>
    <property type="gene ID" value="JU765_v2.g4574"/>
</dbReference>
<reference evidence="2" key="1">
    <citation type="submission" date="2022-11" db="UniProtKB">
        <authorList>
            <consortium name="WormBaseParasite"/>
        </authorList>
    </citation>
    <scope>IDENTIFICATION</scope>
</reference>
<evidence type="ECO:0000313" key="1">
    <source>
        <dbReference type="Proteomes" id="UP000887576"/>
    </source>
</evidence>
<evidence type="ECO:0000313" key="2">
    <source>
        <dbReference type="WBParaSite" id="JU765_v2.g4574.t1"/>
    </source>
</evidence>